<dbReference type="InterPro" id="IPR000157">
    <property type="entry name" value="TIR_dom"/>
</dbReference>
<feature type="domain" description="TIR" evidence="1">
    <location>
        <begin position="129"/>
        <end position="265"/>
    </location>
</feature>
<dbReference type="GO" id="GO:0007165">
    <property type="term" value="P:signal transduction"/>
    <property type="evidence" value="ECO:0007669"/>
    <property type="project" value="InterPro"/>
</dbReference>
<sequence length="380" mass="41778">MSFIYHLAVLGAPSDEQISELETAVADAVSRFGLRLGQEIGWEVVPADFIPHRQRSAAVVFFGGVDADHPSLPGLLRGGVPVVPVVSDLGRVATEAPEILRPLNCLSYENGGAKRVATALLECAGLLPKQRRVFVSYRRDEARQAALQVFDALSARHFDVFLDTHSIAPAEDFQTMLWHRLCDSDVLLMLDTPDYFNSRWTAAEFGRALAKGISVLRVGWPEAQCSARLATASLAELDTSELDATSGRISDHAIDRICLQLEEIRSKSHAVRTVNLMSNLRIGIETIGGEVIGMGTGRGVRVRLPDDRMVVVYPTVGVPTSTTMHEASMNSPDESVAILYDHVGLHPQWLSHLDWLGQYIPATRWVKACEAGWQFADWRA</sequence>
<dbReference type="Proteomes" id="UP000525987">
    <property type="component" value="Unassembled WGS sequence"/>
</dbReference>
<proteinExistence type="predicted"/>
<comment type="caution">
    <text evidence="2">The sequence shown here is derived from an EMBL/GenBank/DDBJ whole genome shotgun (WGS) entry which is preliminary data.</text>
</comment>
<name>A0A7W5BYJ5_9GAMM</name>
<dbReference type="RefSeq" id="WP_183387858.1">
    <property type="nucleotide sequence ID" value="NZ_JACHXM010000010.1"/>
</dbReference>
<protein>
    <recommendedName>
        <fullName evidence="1">TIR domain-containing protein</fullName>
    </recommendedName>
</protein>
<dbReference type="Pfam" id="PF13676">
    <property type="entry name" value="TIR_2"/>
    <property type="match status" value="1"/>
</dbReference>
<gene>
    <name evidence="2" type="ORF">FHR96_002359</name>
</gene>
<evidence type="ECO:0000313" key="2">
    <source>
        <dbReference type="EMBL" id="MBB3141480.1"/>
    </source>
</evidence>
<organism evidence="2 3">
    <name type="scientific">Halomonas organivorans</name>
    <dbReference type="NCBI Taxonomy" id="257772"/>
    <lineage>
        <taxon>Bacteria</taxon>
        <taxon>Pseudomonadati</taxon>
        <taxon>Pseudomonadota</taxon>
        <taxon>Gammaproteobacteria</taxon>
        <taxon>Oceanospirillales</taxon>
        <taxon>Halomonadaceae</taxon>
        <taxon>Halomonas</taxon>
    </lineage>
</organism>
<dbReference type="InterPro" id="IPR035897">
    <property type="entry name" value="Toll_tir_struct_dom_sf"/>
</dbReference>
<reference evidence="2 3" key="1">
    <citation type="submission" date="2020-08" db="EMBL/GenBank/DDBJ databases">
        <title>Genomic Encyclopedia of Type Strains, Phase III (KMG-III): the genomes of soil and plant-associated and newly described type strains.</title>
        <authorList>
            <person name="Whitman W."/>
        </authorList>
    </citation>
    <scope>NUCLEOTIDE SEQUENCE [LARGE SCALE GENOMIC DNA]</scope>
    <source>
        <strain evidence="2 3">CECT 5995</strain>
    </source>
</reference>
<keyword evidence="3" id="KW-1185">Reference proteome</keyword>
<dbReference type="PROSITE" id="PS50104">
    <property type="entry name" value="TIR"/>
    <property type="match status" value="1"/>
</dbReference>
<evidence type="ECO:0000259" key="1">
    <source>
        <dbReference type="PROSITE" id="PS50104"/>
    </source>
</evidence>
<accession>A0A7W5BYJ5</accession>
<dbReference type="SUPFAM" id="SSF52200">
    <property type="entry name" value="Toll/Interleukin receptor TIR domain"/>
    <property type="match status" value="1"/>
</dbReference>
<dbReference type="AlphaFoldDB" id="A0A7W5BYJ5"/>
<evidence type="ECO:0000313" key="3">
    <source>
        <dbReference type="Proteomes" id="UP000525987"/>
    </source>
</evidence>
<dbReference type="EMBL" id="JACHXM010000010">
    <property type="protein sequence ID" value="MBB3141480.1"/>
    <property type="molecule type" value="Genomic_DNA"/>
</dbReference>
<dbReference type="Gene3D" id="3.40.50.10140">
    <property type="entry name" value="Toll/interleukin-1 receptor homology (TIR) domain"/>
    <property type="match status" value="1"/>
</dbReference>